<dbReference type="PANTHER" id="PTHR43528:SF1">
    <property type="entry name" value="ALPHA-KETOGLUTARATE PERMEASE"/>
    <property type="match status" value="1"/>
</dbReference>
<keyword evidence="8 10" id="KW-0472">Membrane</keyword>
<dbReference type="AlphaFoldDB" id="A0A0B7NPR6"/>
<evidence type="ECO:0000256" key="2">
    <source>
        <dbReference type="ARBA" id="ARBA00008240"/>
    </source>
</evidence>
<dbReference type="Pfam" id="PF00083">
    <property type="entry name" value="Sugar_tr"/>
    <property type="match status" value="1"/>
</dbReference>
<dbReference type="EMBL" id="LM676387">
    <property type="protein sequence ID" value="CEP25865.1"/>
    <property type="molecule type" value="Genomic_DNA"/>
</dbReference>
<feature type="domain" description="Major facilitator superfamily (MFS) profile" evidence="11">
    <location>
        <begin position="34"/>
        <end position="441"/>
    </location>
</feature>
<feature type="transmembrane region" description="Helical" evidence="10">
    <location>
        <begin position="206"/>
        <end position="226"/>
    </location>
</feature>
<evidence type="ECO:0000256" key="6">
    <source>
        <dbReference type="ARBA" id="ARBA00022847"/>
    </source>
</evidence>
<keyword evidence="4" id="KW-1003">Cell membrane</keyword>
<feature type="transmembrane region" description="Helical" evidence="10">
    <location>
        <begin position="296"/>
        <end position="315"/>
    </location>
</feature>
<feature type="transmembrane region" description="Helical" evidence="10">
    <location>
        <begin position="129"/>
        <end position="148"/>
    </location>
</feature>
<comment type="similarity">
    <text evidence="2">Belongs to the major facilitator superfamily. Metabolite:H+ Symporter (MHS) family (TC 2.A.1.6) family.</text>
</comment>
<dbReference type="PROSITE" id="PS50850">
    <property type="entry name" value="MFS"/>
    <property type="match status" value="1"/>
</dbReference>
<evidence type="ECO:0000256" key="1">
    <source>
        <dbReference type="ARBA" id="ARBA00004651"/>
    </source>
</evidence>
<feature type="transmembrane region" description="Helical" evidence="10">
    <location>
        <begin position="418"/>
        <end position="437"/>
    </location>
</feature>
<dbReference type="InterPro" id="IPR011701">
    <property type="entry name" value="MFS"/>
</dbReference>
<feature type="transmembrane region" description="Helical" evidence="10">
    <location>
        <begin position="58"/>
        <end position="85"/>
    </location>
</feature>
<evidence type="ECO:0000256" key="4">
    <source>
        <dbReference type="ARBA" id="ARBA00022475"/>
    </source>
</evidence>
<organism evidence="12">
    <name type="scientific">Propionibacterium freudenreichii subsp. freudenreichii</name>
    <dbReference type="NCBI Taxonomy" id="66712"/>
    <lineage>
        <taxon>Bacteria</taxon>
        <taxon>Bacillati</taxon>
        <taxon>Actinomycetota</taxon>
        <taxon>Actinomycetes</taxon>
        <taxon>Propionibacteriales</taxon>
        <taxon>Propionibacteriaceae</taxon>
        <taxon>Propionibacterium</taxon>
    </lineage>
</organism>
<keyword evidence="3" id="KW-0813">Transport</keyword>
<dbReference type="GO" id="GO:0015293">
    <property type="term" value="F:symporter activity"/>
    <property type="evidence" value="ECO:0007669"/>
    <property type="project" value="UniProtKB-KW"/>
</dbReference>
<feature type="region of interest" description="Disordered" evidence="9">
    <location>
        <begin position="1"/>
        <end position="31"/>
    </location>
</feature>
<feature type="transmembrane region" description="Helical" evidence="10">
    <location>
        <begin position="265"/>
        <end position="290"/>
    </location>
</feature>
<reference evidence="12" key="1">
    <citation type="submission" date="2014-08" db="EMBL/GenBank/DDBJ databases">
        <authorList>
            <person name="Falentin Helene"/>
        </authorList>
    </citation>
    <scope>NUCLEOTIDE SEQUENCE</scope>
</reference>
<dbReference type="InterPro" id="IPR036259">
    <property type="entry name" value="MFS_trans_sf"/>
</dbReference>
<gene>
    <name evidence="12" type="ORF">PFCIRM138_02775</name>
</gene>
<name>A0A0B7NPR6_PROFF</name>
<keyword evidence="6" id="KW-0769">Symport</keyword>
<dbReference type="InterPro" id="IPR005828">
    <property type="entry name" value="MFS_sugar_transport-like"/>
</dbReference>
<dbReference type="SUPFAM" id="SSF103473">
    <property type="entry name" value="MFS general substrate transporter"/>
    <property type="match status" value="1"/>
</dbReference>
<dbReference type="InterPro" id="IPR005829">
    <property type="entry name" value="Sugar_transporter_CS"/>
</dbReference>
<dbReference type="Pfam" id="PF07690">
    <property type="entry name" value="MFS_1"/>
    <property type="match status" value="1"/>
</dbReference>
<dbReference type="GO" id="GO:0005886">
    <property type="term" value="C:plasma membrane"/>
    <property type="evidence" value="ECO:0007669"/>
    <property type="project" value="UniProtKB-SubCell"/>
</dbReference>
<dbReference type="Gene3D" id="1.20.1250.20">
    <property type="entry name" value="MFS general substrate transporter like domains"/>
    <property type="match status" value="2"/>
</dbReference>
<proteinExistence type="inferred from homology"/>
<sequence length="476" mass="50289">MTATTRITPEPDSQPGDINRQGQFTDGPSHHRRSLAGAVTGSTLEVFDFTIYNTFAPFFAASFFAAGNATTAFLQSLIVLAVGFIARPLGSLFFGHLSDTRGRRISLYATSATALTGTLLIAISPGHNLLGIGAAIVLIVARVLQGFAHGGEQPAAGAYVSEVAKPSNRGRWSSVVYMSILGGGVLGSLLGAVLSSWLGVPTLKAWAWRLPFFVGAIGSISALVMIHRMPETRVFTREKEKVRAQHSGPGLAAQMWAARRSALQIIGLTLGLTIAFQNWAAIGSYHIAILKANASHVLWIAVAVQLVAIPVVGLWGRISDRIGRKPVVLIGFIGLAVTTYPFMRFLDGSAARMALTMGVSYFFLAAPLSVTPALMAELVPTRIRTLGVGFPYALATAIFGGTVPMLQSWTYTAFSHTAFGIYVTAALVVSIVVTLTIPETRGLDLGDDEAVERLNRITPSATGAGAPVAGGPRTLD</sequence>
<evidence type="ECO:0000313" key="12">
    <source>
        <dbReference type="EMBL" id="CEP25865.1"/>
    </source>
</evidence>
<protein>
    <submittedName>
        <fullName evidence="12">Sugar transporter, major facilitator superfamily</fullName>
    </submittedName>
</protein>
<evidence type="ECO:0000256" key="5">
    <source>
        <dbReference type="ARBA" id="ARBA00022692"/>
    </source>
</evidence>
<keyword evidence="5 10" id="KW-0812">Transmembrane</keyword>
<keyword evidence="12" id="KW-0762">Sugar transport</keyword>
<dbReference type="PROSITE" id="PS00217">
    <property type="entry name" value="SUGAR_TRANSPORT_2"/>
    <property type="match status" value="1"/>
</dbReference>
<comment type="subcellular location">
    <subcellularLocation>
        <location evidence="1">Cell membrane</location>
        <topology evidence="1">Multi-pass membrane protein</topology>
    </subcellularLocation>
</comment>
<keyword evidence="7 10" id="KW-1133">Transmembrane helix</keyword>
<accession>A0A0B7NPR6</accession>
<feature type="transmembrane region" description="Helical" evidence="10">
    <location>
        <begin position="358"/>
        <end position="379"/>
    </location>
</feature>
<evidence type="ECO:0000256" key="3">
    <source>
        <dbReference type="ARBA" id="ARBA00022448"/>
    </source>
</evidence>
<dbReference type="InterPro" id="IPR020846">
    <property type="entry name" value="MFS_dom"/>
</dbReference>
<feature type="transmembrane region" description="Helical" evidence="10">
    <location>
        <begin position="327"/>
        <end position="346"/>
    </location>
</feature>
<feature type="transmembrane region" description="Helical" evidence="10">
    <location>
        <begin position="175"/>
        <end position="200"/>
    </location>
</feature>
<evidence type="ECO:0000256" key="7">
    <source>
        <dbReference type="ARBA" id="ARBA00022989"/>
    </source>
</evidence>
<evidence type="ECO:0000256" key="10">
    <source>
        <dbReference type="SAM" id="Phobius"/>
    </source>
</evidence>
<evidence type="ECO:0000259" key="11">
    <source>
        <dbReference type="PROSITE" id="PS50850"/>
    </source>
</evidence>
<dbReference type="InterPro" id="IPR051084">
    <property type="entry name" value="H+-coupled_symporters"/>
</dbReference>
<feature type="transmembrane region" description="Helical" evidence="10">
    <location>
        <begin position="386"/>
        <end position="406"/>
    </location>
</feature>
<evidence type="ECO:0000256" key="8">
    <source>
        <dbReference type="ARBA" id="ARBA00023136"/>
    </source>
</evidence>
<evidence type="ECO:0000256" key="9">
    <source>
        <dbReference type="SAM" id="MobiDB-lite"/>
    </source>
</evidence>
<dbReference type="PANTHER" id="PTHR43528">
    <property type="entry name" value="ALPHA-KETOGLUTARATE PERMEASE"/>
    <property type="match status" value="1"/>
</dbReference>